<dbReference type="Gene3D" id="3.90.1720.10">
    <property type="entry name" value="endopeptidase domain like (from Nostoc punctiforme)"/>
    <property type="match status" value="1"/>
</dbReference>
<gene>
    <name evidence="2" type="ORF">BDZ31_003946</name>
</gene>
<organism evidence="2 3">
    <name type="scientific">Conexibacter arvalis</name>
    <dbReference type="NCBI Taxonomy" id="912552"/>
    <lineage>
        <taxon>Bacteria</taxon>
        <taxon>Bacillati</taxon>
        <taxon>Actinomycetota</taxon>
        <taxon>Thermoleophilia</taxon>
        <taxon>Solirubrobacterales</taxon>
        <taxon>Conexibacteraceae</taxon>
        <taxon>Conexibacter</taxon>
    </lineage>
</organism>
<feature type="domain" description="Peptidoglycan binding-like" evidence="1">
    <location>
        <begin position="116"/>
        <end position="170"/>
    </location>
</feature>
<dbReference type="InterPro" id="IPR002477">
    <property type="entry name" value="Peptidoglycan-bd-like"/>
</dbReference>
<evidence type="ECO:0000313" key="2">
    <source>
        <dbReference type="EMBL" id="MBB4664335.1"/>
    </source>
</evidence>
<dbReference type="InterPro" id="IPR036365">
    <property type="entry name" value="PGBD-like_sf"/>
</dbReference>
<proteinExistence type="predicted"/>
<dbReference type="Proteomes" id="UP000585272">
    <property type="component" value="Unassembled WGS sequence"/>
</dbReference>
<sequence length="326" mass="34944">MATVLFISSTAFAAALGRRTLTQGMSGQDVRVLQDFLTRAGFSTPIAGEFGPITVRNVKAFEKRHRLRVDGVVDSAFVAKIRSIVEPNGSRRGTRAVVGRGSRHLGDRVLRRGMKGQDVRVLQDYLNRAGFDTSIDGAFGPGTLRMVKRFQQAQELKANGVVDAKTVAALRRIGDADSAGGANFDMTTVEAPVGRAKLLSNGLAVAPADAPQAVKDVIAAGNEIATKPYVYGGGHGKWIDRGYDCSGSVSYALYRAGLLKNSMPSGGFMNWEQPGKGDWITIYAHGGHMYMVVAGLRFDTSGAKPSRWQTAMRSSSGFTVRHPAGY</sequence>
<keyword evidence="3" id="KW-1185">Reference proteome</keyword>
<dbReference type="Gene3D" id="1.10.101.10">
    <property type="entry name" value="PGBD-like superfamily/PGBD"/>
    <property type="match status" value="2"/>
</dbReference>
<dbReference type="SUPFAM" id="SSF47090">
    <property type="entry name" value="PGBD-like"/>
    <property type="match status" value="2"/>
</dbReference>
<evidence type="ECO:0000313" key="3">
    <source>
        <dbReference type="Proteomes" id="UP000585272"/>
    </source>
</evidence>
<dbReference type="InterPro" id="IPR036366">
    <property type="entry name" value="PGBDSf"/>
</dbReference>
<dbReference type="SUPFAM" id="SSF54001">
    <property type="entry name" value="Cysteine proteinases"/>
    <property type="match status" value="1"/>
</dbReference>
<reference evidence="2 3" key="1">
    <citation type="submission" date="2020-08" db="EMBL/GenBank/DDBJ databases">
        <title>Genomic Encyclopedia of Archaeal and Bacterial Type Strains, Phase II (KMG-II): from individual species to whole genera.</title>
        <authorList>
            <person name="Goeker M."/>
        </authorList>
    </citation>
    <scope>NUCLEOTIDE SEQUENCE [LARGE SCALE GENOMIC DNA]</scope>
    <source>
        <strain evidence="2 3">DSM 23288</strain>
    </source>
</reference>
<dbReference type="Pfam" id="PF01471">
    <property type="entry name" value="PG_binding_1"/>
    <property type="match status" value="2"/>
</dbReference>
<dbReference type="InterPro" id="IPR038765">
    <property type="entry name" value="Papain-like_cys_pep_sf"/>
</dbReference>
<comment type="caution">
    <text evidence="2">The sequence shown here is derived from an EMBL/GenBank/DDBJ whole genome shotgun (WGS) entry which is preliminary data.</text>
</comment>
<keyword evidence="2" id="KW-0378">Hydrolase</keyword>
<dbReference type="GO" id="GO:0016787">
    <property type="term" value="F:hydrolase activity"/>
    <property type="evidence" value="ECO:0007669"/>
    <property type="project" value="UniProtKB-KW"/>
</dbReference>
<name>A0A840IJ17_9ACTN</name>
<dbReference type="EMBL" id="JACHNU010000007">
    <property type="protein sequence ID" value="MBB4664335.1"/>
    <property type="molecule type" value="Genomic_DNA"/>
</dbReference>
<evidence type="ECO:0000259" key="1">
    <source>
        <dbReference type="Pfam" id="PF01471"/>
    </source>
</evidence>
<protein>
    <submittedName>
        <fullName evidence="2">Peptidoglycan hydrolase-like protein with peptidoglycan-binding domain</fullName>
    </submittedName>
</protein>
<dbReference type="RefSeq" id="WP_183344317.1">
    <property type="nucleotide sequence ID" value="NZ_JACHNU010000007.1"/>
</dbReference>
<dbReference type="AlphaFoldDB" id="A0A840IJ17"/>
<accession>A0A840IJ17</accession>
<feature type="domain" description="Peptidoglycan binding-like" evidence="1">
    <location>
        <begin position="26"/>
        <end position="80"/>
    </location>
</feature>